<dbReference type="OrthoDB" id="5804959at2759"/>
<dbReference type="CDD" id="cd00033">
    <property type="entry name" value="CCP"/>
    <property type="match status" value="2"/>
</dbReference>
<dbReference type="InterPro" id="IPR000436">
    <property type="entry name" value="Sushi_SCR_CCP_dom"/>
</dbReference>
<dbReference type="InterPro" id="IPR000859">
    <property type="entry name" value="CUB_dom"/>
</dbReference>
<reference evidence="7 8" key="1">
    <citation type="submission" date="2020-03" db="EMBL/GenBank/DDBJ databases">
        <title>Dissostichus mawsoni Genome sequencing and assembly.</title>
        <authorList>
            <person name="Park H."/>
        </authorList>
    </citation>
    <scope>NUCLEOTIDE SEQUENCE [LARGE SCALE GENOMIC DNA]</scope>
    <source>
        <strain evidence="7">DM0001</strain>
        <tissue evidence="7">Muscle</tissue>
    </source>
</reference>
<dbReference type="PANTHER" id="PTHR45656">
    <property type="entry name" value="PROTEIN CBR-CLEC-78"/>
    <property type="match status" value="1"/>
</dbReference>
<keyword evidence="4 5" id="KW-1015">Disulfide bond</keyword>
<evidence type="ECO:0000313" key="8">
    <source>
        <dbReference type="Proteomes" id="UP000518266"/>
    </source>
</evidence>
<dbReference type="InterPro" id="IPR051277">
    <property type="entry name" value="SEZ6_CSMD_C4BPB_Regulators"/>
</dbReference>
<evidence type="ECO:0000256" key="5">
    <source>
        <dbReference type="PROSITE-ProRule" id="PRU00302"/>
    </source>
</evidence>
<dbReference type="InterPro" id="IPR035976">
    <property type="entry name" value="Sushi/SCR/CCP_sf"/>
</dbReference>
<sequence length="230" mass="25539">MLSGHNITLVAQQTQIHKLAEHAGVTVDSYSCLDPGIPVNGIRYGQDFAIGSTVSFGCDSGYRLSHEEPLVCEKNHWWSHPLPTCDGVQFQFSSFHLEDQHDYLLVTENGSFLQPLARLTGNELPSNINAGLYGNFKAQLRFVSDFSISYEGFNITFSEYTLEPCEDPGMPRFGQRNGFTFGIGDTLSFSCNMGYRLEGVPEVICLGGGRRMWSSALPRCVGMCSRYCSF</sequence>
<feature type="domain" description="Sushi" evidence="6">
    <location>
        <begin position="30"/>
        <end position="87"/>
    </location>
</feature>
<evidence type="ECO:0000256" key="4">
    <source>
        <dbReference type="ARBA" id="ARBA00023157"/>
    </source>
</evidence>
<comment type="caution">
    <text evidence="7">The sequence shown here is derived from an EMBL/GenBank/DDBJ whole genome shotgun (WGS) entry which is preliminary data.</text>
</comment>
<evidence type="ECO:0000256" key="3">
    <source>
        <dbReference type="ARBA" id="ARBA00022737"/>
    </source>
</evidence>
<dbReference type="FunFam" id="2.10.70.10:FF:000002">
    <property type="entry name" value="CUB and Sushi multiple domains 3"/>
    <property type="match status" value="2"/>
</dbReference>
<keyword evidence="1 5" id="KW-0768">Sushi</keyword>
<evidence type="ECO:0000313" key="7">
    <source>
        <dbReference type="EMBL" id="KAF3833949.1"/>
    </source>
</evidence>
<dbReference type="SUPFAM" id="SSF49854">
    <property type="entry name" value="Spermadhesin, CUB domain"/>
    <property type="match status" value="1"/>
</dbReference>
<feature type="disulfide bond" evidence="5">
    <location>
        <begin position="58"/>
        <end position="85"/>
    </location>
</feature>
<dbReference type="CDD" id="cd00041">
    <property type="entry name" value="CUB"/>
    <property type="match status" value="1"/>
</dbReference>
<dbReference type="SUPFAM" id="SSF57535">
    <property type="entry name" value="Complement control module/SCR domain"/>
    <property type="match status" value="2"/>
</dbReference>
<dbReference type="AlphaFoldDB" id="A0A7J5XBA3"/>
<evidence type="ECO:0000256" key="2">
    <source>
        <dbReference type="ARBA" id="ARBA00022729"/>
    </source>
</evidence>
<dbReference type="Proteomes" id="UP000518266">
    <property type="component" value="Unassembled WGS sequence"/>
</dbReference>
<dbReference type="InterPro" id="IPR035914">
    <property type="entry name" value="Sperma_CUB_dom_sf"/>
</dbReference>
<accession>A0A7J5XBA3</accession>
<dbReference type="Gene3D" id="2.60.120.290">
    <property type="entry name" value="Spermadhesin, CUB domain"/>
    <property type="match status" value="1"/>
</dbReference>
<name>A0A7J5XBA3_DISMA</name>
<organism evidence="7 8">
    <name type="scientific">Dissostichus mawsoni</name>
    <name type="common">Antarctic cod</name>
    <dbReference type="NCBI Taxonomy" id="36200"/>
    <lineage>
        <taxon>Eukaryota</taxon>
        <taxon>Metazoa</taxon>
        <taxon>Chordata</taxon>
        <taxon>Craniata</taxon>
        <taxon>Vertebrata</taxon>
        <taxon>Euteleostomi</taxon>
        <taxon>Actinopterygii</taxon>
        <taxon>Neopterygii</taxon>
        <taxon>Teleostei</taxon>
        <taxon>Neoteleostei</taxon>
        <taxon>Acanthomorphata</taxon>
        <taxon>Eupercaria</taxon>
        <taxon>Perciformes</taxon>
        <taxon>Notothenioidei</taxon>
        <taxon>Nototheniidae</taxon>
        <taxon>Dissostichus</taxon>
    </lineage>
</organism>
<keyword evidence="8" id="KW-1185">Reference proteome</keyword>
<dbReference type="PANTHER" id="PTHR45656:SF4">
    <property type="entry name" value="PROTEIN CBR-CLEC-78"/>
    <property type="match status" value="1"/>
</dbReference>
<comment type="caution">
    <text evidence="5">Lacks conserved residue(s) required for the propagation of feature annotation.</text>
</comment>
<keyword evidence="2" id="KW-0732">Signal</keyword>
<dbReference type="Gene3D" id="2.10.70.10">
    <property type="entry name" value="Complement Module, domain 1"/>
    <property type="match status" value="2"/>
</dbReference>
<protein>
    <recommendedName>
        <fullName evidence="6">Sushi domain-containing protein</fullName>
    </recommendedName>
</protein>
<proteinExistence type="predicted"/>
<dbReference type="Pfam" id="PF00084">
    <property type="entry name" value="Sushi"/>
    <property type="match status" value="2"/>
</dbReference>
<dbReference type="EMBL" id="JAAKFY010000026">
    <property type="protein sequence ID" value="KAF3833949.1"/>
    <property type="molecule type" value="Genomic_DNA"/>
</dbReference>
<evidence type="ECO:0000256" key="1">
    <source>
        <dbReference type="ARBA" id="ARBA00022659"/>
    </source>
</evidence>
<dbReference type="SMART" id="SM00032">
    <property type="entry name" value="CCP"/>
    <property type="match status" value="2"/>
</dbReference>
<evidence type="ECO:0000259" key="6">
    <source>
        <dbReference type="PROSITE" id="PS50923"/>
    </source>
</evidence>
<keyword evidence="3" id="KW-0677">Repeat</keyword>
<gene>
    <name evidence="7" type="ORF">F7725_025153</name>
</gene>
<feature type="domain" description="Sushi" evidence="6">
    <location>
        <begin position="163"/>
        <end position="222"/>
    </location>
</feature>
<dbReference type="PROSITE" id="PS50923">
    <property type="entry name" value="SUSHI"/>
    <property type="match status" value="2"/>
</dbReference>